<evidence type="ECO:0000256" key="2">
    <source>
        <dbReference type="SAM" id="Phobius"/>
    </source>
</evidence>
<feature type="transmembrane region" description="Helical" evidence="2">
    <location>
        <begin position="40"/>
        <end position="60"/>
    </location>
</feature>
<dbReference type="EMBL" id="VIXA01000002">
    <property type="protein sequence ID" value="TWG22842.1"/>
    <property type="molecule type" value="Genomic_DNA"/>
</dbReference>
<reference evidence="3 4" key="1">
    <citation type="submission" date="2019-06" db="EMBL/GenBank/DDBJ databases">
        <title>Sequencing the genomes of 1000 actinobacteria strains.</title>
        <authorList>
            <person name="Klenk H.-P."/>
        </authorList>
    </citation>
    <scope>NUCLEOTIDE SEQUENCE [LARGE SCALE GENOMIC DNA]</scope>
    <source>
        <strain evidence="3 4">DSM 102131</strain>
    </source>
</reference>
<name>A0A561WG39_9ACTN</name>
<proteinExistence type="predicted"/>
<evidence type="ECO:0000313" key="4">
    <source>
        <dbReference type="Proteomes" id="UP000319927"/>
    </source>
</evidence>
<feature type="region of interest" description="Disordered" evidence="1">
    <location>
        <begin position="61"/>
        <end position="98"/>
    </location>
</feature>
<comment type="caution">
    <text evidence="3">The sequence shown here is derived from an EMBL/GenBank/DDBJ whole genome shotgun (WGS) entry which is preliminary data.</text>
</comment>
<dbReference type="RefSeq" id="WP_154941273.1">
    <property type="nucleotide sequence ID" value="NZ_VIXA01000002.1"/>
</dbReference>
<dbReference type="AlphaFoldDB" id="A0A561WG39"/>
<sequence length="243" mass="26132">MNETDQLRQAMRAGERTGRDVLDLTTIMREGRRLRRRRRLAGPGAAALVLAVVAGVTAAVQQTGPPEPERPDAPAVTAPAVHRSADPTPSPEEPPPVPVGRVVDSGIRYGADERVFYFVAVDLPDVPGVTIGLVAGRRAADGRLTSDFLVNDVEGNDRHPGFHEIGYDQSGSGPDRNPVPTFGYFVGPAKRIVGTVDGRQVDARLAKWSADPDVVIFWFDPQQLAPGVRLDGIVADDAHGRRL</sequence>
<protein>
    <submittedName>
        <fullName evidence="3">Uncharacterized protein</fullName>
    </submittedName>
</protein>
<dbReference type="Proteomes" id="UP000319927">
    <property type="component" value="Unassembled WGS sequence"/>
</dbReference>
<organism evidence="3 4">
    <name type="scientific">Micromonospora palomenae</name>
    <dbReference type="NCBI Taxonomy" id="1461247"/>
    <lineage>
        <taxon>Bacteria</taxon>
        <taxon>Bacillati</taxon>
        <taxon>Actinomycetota</taxon>
        <taxon>Actinomycetes</taxon>
        <taxon>Micromonosporales</taxon>
        <taxon>Micromonosporaceae</taxon>
        <taxon>Micromonospora</taxon>
    </lineage>
</organism>
<evidence type="ECO:0000256" key="1">
    <source>
        <dbReference type="SAM" id="MobiDB-lite"/>
    </source>
</evidence>
<keyword evidence="4" id="KW-1185">Reference proteome</keyword>
<evidence type="ECO:0000313" key="3">
    <source>
        <dbReference type="EMBL" id="TWG22842.1"/>
    </source>
</evidence>
<feature type="compositionally biased region" description="Pro residues" evidence="1">
    <location>
        <begin position="88"/>
        <end position="98"/>
    </location>
</feature>
<keyword evidence="2" id="KW-0812">Transmembrane</keyword>
<gene>
    <name evidence="3" type="ORF">FHX75_121383</name>
</gene>
<dbReference type="OrthoDB" id="3690121at2"/>
<accession>A0A561WG39</accession>
<keyword evidence="2" id="KW-1133">Transmembrane helix</keyword>
<keyword evidence="2" id="KW-0472">Membrane</keyword>